<name>A0ABW3HDG2_9GAMM</name>
<dbReference type="PANTHER" id="PTHR30055:SF226">
    <property type="entry name" value="HTH-TYPE TRANSCRIPTIONAL REGULATOR PKSA"/>
    <property type="match status" value="1"/>
</dbReference>
<comment type="caution">
    <text evidence="7">The sequence shown here is derived from an EMBL/GenBank/DDBJ whole genome shotgun (WGS) entry which is preliminary data.</text>
</comment>
<accession>A0ABW3HDG2</accession>
<dbReference type="PRINTS" id="PR00455">
    <property type="entry name" value="HTHTETR"/>
</dbReference>
<protein>
    <submittedName>
        <fullName evidence="7">TetR/AcrR family transcriptional regulator</fullName>
    </submittedName>
</protein>
<sequence>MSEHTPAYSMDKAASAEKSGICSSADSRAKLRRQQVLEAAEHCFRACGFHGASIASIAKKAGMSSGHIYHYFENKEAIIGASVAHEAGITVARMQGFARSDDVLATLVEEAEGALMRSLDPSSNALIMEILSEAGRNARVAEQVQAADVLVSEAVQCLVRRSWQAKHPGQVLSDAVVVAKAEMLGAMVDGIRIRAIRNPKVNPEALLTQLRSAVRHILEQADGS</sequence>
<feature type="domain" description="HTH tetR-type" evidence="6">
    <location>
        <begin position="30"/>
        <end position="90"/>
    </location>
</feature>
<keyword evidence="2" id="KW-0805">Transcription regulation</keyword>
<dbReference type="InterPro" id="IPR039538">
    <property type="entry name" value="BetI_C"/>
</dbReference>
<dbReference type="InterPro" id="IPR050109">
    <property type="entry name" value="HTH-type_TetR-like_transc_reg"/>
</dbReference>
<dbReference type="PROSITE" id="PS50977">
    <property type="entry name" value="HTH_TETR_2"/>
    <property type="match status" value="1"/>
</dbReference>
<dbReference type="RefSeq" id="WP_340675160.1">
    <property type="nucleotide sequence ID" value="NZ_JBHTIT010000001.1"/>
</dbReference>
<keyword evidence="4" id="KW-0804">Transcription</keyword>
<reference evidence="8" key="1">
    <citation type="journal article" date="2019" name="Int. J. Syst. Evol. Microbiol.">
        <title>The Global Catalogue of Microorganisms (GCM) 10K type strain sequencing project: providing services to taxonomists for standard genome sequencing and annotation.</title>
        <authorList>
            <consortium name="The Broad Institute Genomics Platform"/>
            <consortium name="The Broad Institute Genome Sequencing Center for Infectious Disease"/>
            <person name="Wu L."/>
            <person name="Ma J."/>
        </authorList>
    </citation>
    <scope>NUCLEOTIDE SEQUENCE [LARGE SCALE GENOMIC DNA]</scope>
    <source>
        <strain evidence="8">CCUG 63419</strain>
    </source>
</reference>
<dbReference type="Pfam" id="PF00440">
    <property type="entry name" value="TetR_N"/>
    <property type="match status" value="1"/>
</dbReference>
<organism evidence="7 8">
    <name type="scientific">Paraperlucidibaca wandonensis</name>
    <dbReference type="NCBI Taxonomy" id="1268273"/>
    <lineage>
        <taxon>Bacteria</taxon>
        <taxon>Pseudomonadati</taxon>
        <taxon>Pseudomonadota</taxon>
        <taxon>Gammaproteobacteria</taxon>
        <taxon>Moraxellales</taxon>
        <taxon>Moraxellaceae</taxon>
        <taxon>Paraperlucidibaca</taxon>
    </lineage>
</organism>
<evidence type="ECO:0000259" key="6">
    <source>
        <dbReference type="PROSITE" id="PS50977"/>
    </source>
</evidence>
<dbReference type="Pfam" id="PF13977">
    <property type="entry name" value="TetR_C_6"/>
    <property type="match status" value="1"/>
</dbReference>
<dbReference type="PANTHER" id="PTHR30055">
    <property type="entry name" value="HTH-TYPE TRANSCRIPTIONAL REGULATOR RUTR"/>
    <property type="match status" value="1"/>
</dbReference>
<gene>
    <name evidence="7" type="ORF">ACFQ0F_02145</name>
</gene>
<dbReference type="Proteomes" id="UP001597044">
    <property type="component" value="Unassembled WGS sequence"/>
</dbReference>
<keyword evidence="1" id="KW-0678">Repressor</keyword>
<evidence type="ECO:0000256" key="1">
    <source>
        <dbReference type="ARBA" id="ARBA00022491"/>
    </source>
</evidence>
<dbReference type="InterPro" id="IPR036271">
    <property type="entry name" value="Tet_transcr_reg_TetR-rel_C_sf"/>
</dbReference>
<dbReference type="InterPro" id="IPR001647">
    <property type="entry name" value="HTH_TetR"/>
</dbReference>
<dbReference type="Gene3D" id="1.10.357.10">
    <property type="entry name" value="Tetracycline Repressor, domain 2"/>
    <property type="match status" value="1"/>
</dbReference>
<keyword evidence="3 5" id="KW-0238">DNA-binding</keyword>
<dbReference type="EMBL" id="JBHTIT010000001">
    <property type="protein sequence ID" value="MFD0949199.1"/>
    <property type="molecule type" value="Genomic_DNA"/>
</dbReference>
<feature type="DNA-binding region" description="H-T-H motif" evidence="5">
    <location>
        <begin position="53"/>
        <end position="72"/>
    </location>
</feature>
<proteinExistence type="predicted"/>
<keyword evidence="8" id="KW-1185">Reference proteome</keyword>
<dbReference type="InterPro" id="IPR009057">
    <property type="entry name" value="Homeodomain-like_sf"/>
</dbReference>
<evidence type="ECO:0000256" key="3">
    <source>
        <dbReference type="ARBA" id="ARBA00023125"/>
    </source>
</evidence>
<evidence type="ECO:0000313" key="7">
    <source>
        <dbReference type="EMBL" id="MFD0949199.1"/>
    </source>
</evidence>
<evidence type="ECO:0000313" key="8">
    <source>
        <dbReference type="Proteomes" id="UP001597044"/>
    </source>
</evidence>
<evidence type="ECO:0000256" key="2">
    <source>
        <dbReference type="ARBA" id="ARBA00023015"/>
    </source>
</evidence>
<dbReference type="SUPFAM" id="SSF46689">
    <property type="entry name" value="Homeodomain-like"/>
    <property type="match status" value="1"/>
</dbReference>
<dbReference type="SUPFAM" id="SSF48498">
    <property type="entry name" value="Tetracyclin repressor-like, C-terminal domain"/>
    <property type="match status" value="1"/>
</dbReference>
<evidence type="ECO:0000256" key="4">
    <source>
        <dbReference type="ARBA" id="ARBA00023163"/>
    </source>
</evidence>
<evidence type="ECO:0000256" key="5">
    <source>
        <dbReference type="PROSITE-ProRule" id="PRU00335"/>
    </source>
</evidence>